<proteinExistence type="inferred from homology"/>
<feature type="binding site" evidence="11">
    <location>
        <begin position="10"/>
        <end position="13"/>
    </location>
    <ligand>
        <name>ATP</name>
        <dbReference type="ChEBI" id="CHEBI:30616"/>
    </ligand>
</feature>
<evidence type="ECO:0000256" key="1">
    <source>
        <dbReference type="ARBA" id="ARBA00004496"/>
    </source>
</evidence>
<dbReference type="GO" id="GO:0006225">
    <property type="term" value="P:UDP biosynthetic process"/>
    <property type="evidence" value="ECO:0007669"/>
    <property type="project" value="TreeGrafter"/>
</dbReference>
<evidence type="ECO:0000256" key="3">
    <source>
        <dbReference type="ARBA" id="ARBA00007614"/>
    </source>
</evidence>
<evidence type="ECO:0000259" key="12">
    <source>
        <dbReference type="Pfam" id="PF00696"/>
    </source>
</evidence>
<dbReference type="PIRSF" id="PIRSF005650">
    <property type="entry name" value="Uridylate_kin"/>
    <property type="match status" value="1"/>
</dbReference>
<evidence type="ECO:0000256" key="8">
    <source>
        <dbReference type="ARBA" id="ARBA00022840"/>
    </source>
</evidence>
<dbReference type="AlphaFoldDB" id="A0AAP9YCA0"/>
<dbReference type="GO" id="GO:0044210">
    <property type="term" value="P:'de novo' CTP biosynthetic process"/>
    <property type="evidence" value="ECO:0007669"/>
    <property type="project" value="UniProtKB-UniRule"/>
</dbReference>
<comment type="similarity">
    <text evidence="3 11">Belongs to the UMP kinase family.</text>
</comment>
<dbReference type="InterPro" id="IPR036393">
    <property type="entry name" value="AceGlu_kinase-like_sf"/>
</dbReference>
<dbReference type="EMBL" id="CP066065">
    <property type="protein sequence ID" value="QQC44341.1"/>
    <property type="molecule type" value="Genomic_DNA"/>
</dbReference>
<comment type="subunit">
    <text evidence="11">Homohexamer.</text>
</comment>
<dbReference type="PANTHER" id="PTHR42833">
    <property type="entry name" value="URIDYLATE KINASE"/>
    <property type="match status" value="1"/>
</dbReference>
<dbReference type="Gene3D" id="3.40.1160.10">
    <property type="entry name" value="Acetylglutamate kinase-like"/>
    <property type="match status" value="1"/>
</dbReference>
<feature type="binding site" evidence="11">
    <location>
        <position position="71"/>
    </location>
    <ligand>
        <name>UMP</name>
        <dbReference type="ChEBI" id="CHEBI:57865"/>
    </ligand>
</feature>
<feature type="binding site" evidence="11">
    <location>
        <position position="52"/>
    </location>
    <ligand>
        <name>ATP</name>
        <dbReference type="ChEBI" id="CHEBI:30616"/>
    </ligand>
</feature>
<dbReference type="EC" id="2.7.4.22" evidence="11"/>
<dbReference type="RefSeq" id="WP_050694847.1">
    <property type="nucleotide sequence ID" value="NZ_CP012072.1"/>
</dbReference>
<feature type="binding site" evidence="11">
    <location>
        <position position="169"/>
    </location>
    <ligand>
        <name>ATP</name>
        <dbReference type="ChEBI" id="CHEBI:30616"/>
    </ligand>
</feature>
<evidence type="ECO:0000256" key="6">
    <source>
        <dbReference type="ARBA" id="ARBA00022741"/>
    </source>
</evidence>
<dbReference type="CDD" id="cd04254">
    <property type="entry name" value="AAK_UMPK-PyrH-Ec"/>
    <property type="match status" value="1"/>
</dbReference>
<dbReference type="GO" id="GO:0033862">
    <property type="term" value="F:UMP kinase activity"/>
    <property type="evidence" value="ECO:0007669"/>
    <property type="project" value="UniProtKB-EC"/>
</dbReference>
<comment type="activity regulation">
    <text evidence="11">Inhibited by UTP.</text>
</comment>
<dbReference type="InterPro" id="IPR015963">
    <property type="entry name" value="Uridylate_kinase_bac"/>
</dbReference>
<comment type="pathway">
    <text evidence="2 11">Pyrimidine metabolism; CTP biosynthesis via de novo pathway; UDP from UMP (UMPK route): step 1/1.</text>
</comment>
<comment type="subcellular location">
    <subcellularLocation>
        <location evidence="1 11">Cytoplasm</location>
    </subcellularLocation>
</comment>
<comment type="caution">
    <text evidence="11">Lacks conserved residue(s) required for the propagation of feature annotation.</text>
</comment>
<feature type="binding site" evidence="11">
    <location>
        <position position="51"/>
    </location>
    <ligand>
        <name>UMP</name>
        <dbReference type="ChEBI" id="CHEBI:57865"/>
    </ligand>
</feature>
<dbReference type="NCBIfam" id="TIGR02075">
    <property type="entry name" value="pyrH_bact"/>
    <property type="match status" value="1"/>
</dbReference>
<dbReference type="GO" id="GO:0005737">
    <property type="term" value="C:cytoplasm"/>
    <property type="evidence" value="ECO:0007669"/>
    <property type="project" value="UniProtKB-SubCell"/>
</dbReference>
<evidence type="ECO:0000256" key="11">
    <source>
        <dbReference type="HAMAP-Rule" id="MF_01220"/>
    </source>
</evidence>
<keyword evidence="4 11" id="KW-0963">Cytoplasm</keyword>
<gene>
    <name evidence="11" type="primary">pyrH</name>
    <name evidence="13" type="ORF">I6H42_02735</name>
</gene>
<evidence type="ECO:0000256" key="5">
    <source>
        <dbReference type="ARBA" id="ARBA00022679"/>
    </source>
</evidence>
<feature type="domain" description="Aspartate/glutamate/uridylate kinase" evidence="12">
    <location>
        <begin position="7"/>
        <end position="213"/>
    </location>
</feature>
<dbReference type="FunFam" id="3.40.1160.10:FF:000001">
    <property type="entry name" value="Uridylate kinase"/>
    <property type="match status" value="1"/>
</dbReference>
<dbReference type="PANTHER" id="PTHR42833:SF4">
    <property type="entry name" value="URIDYLATE KINASE PUMPKIN, CHLOROPLASTIC"/>
    <property type="match status" value="1"/>
</dbReference>
<keyword evidence="14" id="KW-1185">Reference proteome</keyword>
<comment type="catalytic activity">
    <reaction evidence="10 11">
        <text>UMP + ATP = UDP + ADP</text>
        <dbReference type="Rhea" id="RHEA:24400"/>
        <dbReference type="ChEBI" id="CHEBI:30616"/>
        <dbReference type="ChEBI" id="CHEBI:57865"/>
        <dbReference type="ChEBI" id="CHEBI:58223"/>
        <dbReference type="ChEBI" id="CHEBI:456216"/>
        <dbReference type="EC" id="2.7.4.22"/>
    </reaction>
</comment>
<dbReference type="InterPro" id="IPR011817">
    <property type="entry name" value="Uridylate_kinase"/>
</dbReference>
<evidence type="ECO:0000313" key="13">
    <source>
        <dbReference type="EMBL" id="QQC44341.1"/>
    </source>
</evidence>
<evidence type="ECO:0000256" key="7">
    <source>
        <dbReference type="ARBA" id="ARBA00022777"/>
    </source>
</evidence>
<keyword evidence="5 11" id="KW-0808">Transferase</keyword>
<dbReference type="HAMAP" id="MF_01220_B">
    <property type="entry name" value="PyrH_B"/>
    <property type="match status" value="1"/>
</dbReference>
<sequence length="236" mass="25168">MSTNRRVLLKLSGEAFGGGTIGLDPSVVRNIAEQVATAVREGVQVAIVVGGGNFFRGAQLAREGLERSRADYMGMLGTVMNALALQDFIAQSGVSARVQTAITMAQVAEPYLPLRAIRHLEKGRVVVFGAGAGLPYFSTDTVSAQRALEIHCDELLVAKNGVDGVYDDDPNQNPDAHRFDTLTYSEALRRDLKVIDGSALALCRENGLTTRIFGMSGERAVTRALTGDEIGTLVTA</sequence>
<dbReference type="Proteomes" id="UP000595220">
    <property type="component" value="Chromosome"/>
</dbReference>
<organism evidence="13 14">
    <name type="scientific">Schaalia meyeri</name>
    <dbReference type="NCBI Taxonomy" id="52773"/>
    <lineage>
        <taxon>Bacteria</taxon>
        <taxon>Bacillati</taxon>
        <taxon>Actinomycetota</taxon>
        <taxon>Actinomycetes</taxon>
        <taxon>Actinomycetales</taxon>
        <taxon>Actinomycetaceae</taxon>
        <taxon>Schaalia</taxon>
    </lineage>
</organism>
<dbReference type="SUPFAM" id="SSF53633">
    <property type="entry name" value="Carbamate kinase-like"/>
    <property type="match status" value="1"/>
</dbReference>
<reference evidence="13 14" key="1">
    <citation type="submission" date="2020-12" db="EMBL/GenBank/DDBJ databases">
        <title>FDA dAtabase for Regulatory Grade micrObial Sequences (FDA-ARGOS): Supporting development and validation of Infectious Disease Dx tests.</title>
        <authorList>
            <person name="Sproer C."/>
            <person name="Gronow S."/>
            <person name="Severitt S."/>
            <person name="Schroder I."/>
            <person name="Tallon L."/>
            <person name="Sadzewicz L."/>
            <person name="Zhao X."/>
            <person name="Boylan J."/>
            <person name="Ott S."/>
            <person name="Bowen H."/>
            <person name="Vavikolanu K."/>
            <person name="Mehta A."/>
            <person name="Aluvathingal J."/>
            <person name="Nadendla S."/>
            <person name="Lowell S."/>
            <person name="Myers T."/>
            <person name="Yan Y."/>
            <person name="Sichtig H."/>
        </authorList>
    </citation>
    <scope>NUCLEOTIDE SEQUENCE [LARGE SCALE GENOMIC DNA]</scope>
    <source>
        <strain evidence="13 14">FDAARGOS_985</strain>
    </source>
</reference>
<feature type="binding site" evidence="11">
    <location>
        <begin position="132"/>
        <end position="139"/>
    </location>
    <ligand>
        <name>UMP</name>
        <dbReference type="ChEBI" id="CHEBI:57865"/>
    </ligand>
</feature>
<evidence type="ECO:0000256" key="9">
    <source>
        <dbReference type="ARBA" id="ARBA00022975"/>
    </source>
</evidence>
<keyword evidence="7 11" id="KW-0418">Kinase</keyword>
<feature type="binding site" evidence="11">
    <location>
        <position position="160"/>
    </location>
    <ligand>
        <name>ATP</name>
        <dbReference type="ChEBI" id="CHEBI:30616"/>
    </ligand>
</feature>
<name>A0AAP9YCA0_9ACTO</name>
<feature type="binding site" evidence="11">
    <location>
        <position position="56"/>
    </location>
    <ligand>
        <name>ATP</name>
        <dbReference type="ChEBI" id="CHEBI:30616"/>
    </ligand>
</feature>
<keyword evidence="9 11" id="KW-0665">Pyrimidine biosynthesis</keyword>
<accession>A0AAP9YCA0</accession>
<dbReference type="GO" id="GO:0005524">
    <property type="term" value="F:ATP binding"/>
    <property type="evidence" value="ECO:0007669"/>
    <property type="project" value="UniProtKB-KW"/>
</dbReference>
<keyword evidence="8 11" id="KW-0067">ATP-binding</keyword>
<protein>
    <recommendedName>
        <fullName evidence="11">Uridylate kinase</fullName>
        <shortName evidence="11">UK</shortName>
        <ecNumber evidence="11">2.7.4.22</ecNumber>
    </recommendedName>
    <alternativeName>
        <fullName evidence="11">Uridine monophosphate kinase</fullName>
        <shortName evidence="11">UMP kinase</shortName>
        <shortName evidence="11">UMPK</shortName>
    </alternativeName>
</protein>
<keyword evidence="6 11" id="KW-0547">Nucleotide-binding</keyword>
<dbReference type="Pfam" id="PF00696">
    <property type="entry name" value="AA_kinase"/>
    <property type="match status" value="1"/>
</dbReference>
<dbReference type="KEGG" id="amy:ADJ76_03715"/>
<evidence type="ECO:0000313" key="14">
    <source>
        <dbReference type="Proteomes" id="UP000595220"/>
    </source>
</evidence>
<evidence type="ECO:0000256" key="4">
    <source>
        <dbReference type="ARBA" id="ARBA00022490"/>
    </source>
</evidence>
<evidence type="ECO:0000256" key="10">
    <source>
        <dbReference type="ARBA" id="ARBA00047767"/>
    </source>
</evidence>
<evidence type="ECO:0000256" key="2">
    <source>
        <dbReference type="ARBA" id="ARBA00004791"/>
    </source>
</evidence>
<feature type="binding site" evidence="11">
    <location>
        <position position="166"/>
    </location>
    <ligand>
        <name>ATP</name>
        <dbReference type="ChEBI" id="CHEBI:30616"/>
    </ligand>
</feature>
<comment type="function">
    <text evidence="11">Catalyzes the reversible phosphorylation of UMP to UDP.</text>
</comment>
<dbReference type="InterPro" id="IPR001048">
    <property type="entry name" value="Asp/Glu/Uridylate_kinase"/>
</dbReference>